<dbReference type="FunFam" id="3.20.20.140:FF:000005">
    <property type="entry name" value="TatD family hydrolase"/>
    <property type="match status" value="1"/>
</dbReference>
<feature type="binding site" evidence="4">
    <location>
        <position position="12"/>
    </location>
    <ligand>
        <name>a divalent metal cation</name>
        <dbReference type="ChEBI" id="CHEBI:60240"/>
        <label>1</label>
    </ligand>
</feature>
<dbReference type="EC" id="3.1.21.-" evidence="5"/>
<feature type="binding site" evidence="4">
    <location>
        <position position="158"/>
    </location>
    <ligand>
        <name>a divalent metal cation</name>
        <dbReference type="ChEBI" id="CHEBI:60240"/>
        <label>2</label>
    </ligand>
</feature>
<organism evidence="5 6">
    <name type="scientific">Marinomonas spartinae</name>
    <dbReference type="NCBI Taxonomy" id="1792290"/>
    <lineage>
        <taxon>Bacteria</taxon>
        <taxon>Pseudomonadati</taxon>
        <taxon>Pseudomonadota</taxon>
        <taxon>Gammaproteobacteria</taxon>
        <taxon>Oceanospirillales</taxon>
        <taxon>Oceanospirillaceae</taxon>
        <taxon>Marinomonas</taxon>
    </lineage>
</organism>
<dbReference type="GO" id="GO:0016788">
    <property type="term" value="F:hydrolase activity, acting on ester bonds"/>
    <property type="evidence" value="ECO:0007669"/>
    <property type="project" value="InterPro"/>
</dbReference>
<dbReference type="AlphaFoldDB" id="A0A1A8TA30"/>
<dbReference type="InterPro" id="IPR018228">
    <property type="entry name" value="DNase_TatD-rel_CS"/>
</dbReference>
<dbReference type="PANTHER" id="PTHR46124:SF3">
    <property type="entry name" value="HYDROLASE"/>
    <property type="match status" value="1"/>
</dbReference>
<sequence length="265" mass="29920">MLYSLRMYVDTHCHLDFAAFDSSRSELMSACLENNIRHFLVPSTTYESWQKVTQLALIYPMWRVAFGLHPYFLHSESIMNVEKLGDTCEQGGAVAIGEIGLDFWPDAMDVEVQKHFFGAQLSIARELNLPIILHARKSYDVALKMISDANHTSGGIVHAFNGSLEQAKRFVERGFLLGIGGTITYPRAKKAHRVVQQLEDQAYVLETDSPDMPLHGFQGQMNTPLNIPKVAFCLADLRGQSVNDIAKQAKTNLLRLFPEWYGDER</sequence>
<evidence type="ECO:0000256" key="3">
    <source>
        <dbReference type="ARBA" id="ARBA00022801"/>
    </source>
</evidence>
<proteinExistence type="inferred from homology"/>
<dbReference type="SUPFAM" id="SSF51556">
    <property type="entry name" value="Metallo-dependent hydrolases"/>
    <property type="match status" value="1"/>
</dbReference>
<dbReference type="PROSITE" id="PS01137">
    <property type="entry name" value="TATD_1"/>
    <property type="match status" value="1"/>
</dbReference>
<feature type="binding site" evidence="4">
    <location>
        <position position="98"/>
    </location>
    <ligand>
        <name>a divalent metal cation</name>
        <dbReference type="ChEBI" id="CHEBI:60240"/>
        <label>1</label>
    </ligand>
</feature>
<dbReference type="PANTHER" id="PTHR46124">
    <property type="entry name" value="D-AMINOACYL-TRNA DEACYLASE"/>
    <property type="match status" value="1"/>
</dbReference>
<feature type="binding site" evidence="4">
    <location>
        <position position="208"/>
    </location>
    <ligand>
        <name>a divalent metal cation</name>
        <dbReference type="ChEBI" id="CHEBI:60240"/>
        <label>1</label>
    </ligand>
</feature>
<evidence type="ECO:0000256" key="4">
    <source>
        <dbReference type="PIRSR" id="PIRSR005902-1"/>
    </source>
</evidence>
<evidence type="ECO:0000256" key="1">
    <source>
        <dbReference type="ARBA" id="ARBA00009275"/>
    </source>
</evidence>
<dbReference type="Proteomes" id="UP000092544">
    <property type="component" value="Unassembled WGS sequence"/>
</dbReference>
<dbReference type="CDD" id="cd01310">
    <property type="entry name" value="TatD_DNAse"/>
    <property type="match status" value="1"/>
</dbReference>
<protein>
    <submittedName>
        <fullName evidence="5">Putative deoxyribonuclease YjjV</fullName>
        <ecNumber evidence="5">3.1.21.-</ecNumber>
    </submittedName>
</protein>
<dbReference type="EMBL" id="FLOB01000002">
    <property type="protein sequence ID" value="SBS28301.1"/>
    <property type="molecule type" value="Genomic_DNA"/>
</dbReference>
<feature type="binding site" evidence="4">
    <location>
        <position position="14"/>
    </location>
    <ligand>
        <name>a divalent metal cation</name>
        <dbReference type="ChEBI" id="CHEBI:60240"/>
        <label>1</label>
    </ligand>
</feature>
<name>A0A1A8TA30_9GAMM</name>
<gene>
    <name evidence="5" type="primary">yjjV</name>
    <name evidence="5" type="ORF">MSP8886_01116</name>
</gene>
<keyword evidence="3 5" id="KW-0378">Hydrolase</keyword>
<accession>A0A1A8TA30</accession>
<keyword evidence="6" id="KW-1185">Reference proteome</keyword>
<reference evidence="5 6" key="1">
    <citation type="submission" date="2016-06" db="EMBL/GenBank/DDBJ databases">
        <authorList>
            <person name="Kjaerup R.B."/>
            <person name="Dalgaard T.S."/>
            <person name="Juul-Madsen H.R."/>
        </authorList>
    </citation>
    <scope>NUCLEOTIDE SEQUENCE [LARGE SCALE GENOMIC DNA]</scope>
    <source>
        <strain evidence="5 6">CECT 8886</strain>
    </source>
</reference>
<dbReference type="Pfam" id="PF01026">
    <property type="entry name" value="TatD_DNase"/>
    <property type="match status" value="1"/>
</dbReference>
<dbReference type="InterPro" id="IPR032466">
    <property type="entry name" value="Metal_Hydrolase"/>
</dbReference>
<dbReference type="GO" id="GO:0046872">
    <property type="term" value="F:metal ion binding"/>
    <property type="evidence" value="ECO:0007669"/>
    <property type="project" value="UniProtKB-KW"/>
</dbReference>
<dbReference type="STRING" id="1792290.MSP8886_01116"/>
<dbReference type="Gene3D" id="3.20.20.140">
    <property type="entry name" value="Metal-dependent hydrolases"/>
    <property type="match status" value="1"/>
</dbReference>
<dbReference type="PIRSF" id="PIRSF005902">
    <property type="entry name" value="DNase_TatD"/>
    <property type="match status" value="1"/>
</dbReference>
<keyword evidence="2 4" id="KW-0479">Metal-binding</keyword>
<feature type="binding site" evidence="4">
    <location>
        <position position="134"/>
    </location>
    <ligand>
        <name>a divalent metal cation</name>
        <dbReference type="ChEBI" id="CHEBI:60240"/>
        <label>2</label>
    </ligand>
</feature>
<evidence type="ECO:0000313" key="6">
    <source>
        <dbReference type="Proteomes" id="UP000092544"/>
    </source>
</evidence>
<dbReference type="GO" id="GO:0005829">
    <property type="term" value="C:cytosol"/>
    <property type="evidence" value="ECO:0007669"/>
    <property type="project" value="TreeGrafter"/>
</dbReference>
<dbReference type="InterPro" id="IPR001130">
    <property type="entry name" value="TatD-like"/>
</dbReference>
<dbReference type="RefSeq" id="WP_245659037.1">
    <property type="nucleotide sequence ID" value="NZ_FLOB01000002.1"/>
</dbReference>
<evidence type="ECO:0000313" key="5">
    <source>
        <dbReference type="EMBL" id="SBS28301.1"/>
    </source>
</evidence>
<evidence type="ECO:0000256" key="2">
    <source>
        <dbReference type="ARBA" id="ARBA00022723"/>
    </source>
</evidence>
<comment type="similarity">
    <text evidence="1">Belongs to the metallo-dependent hydrolases superfamily. TatD-type hydrolase family.</text>
</comment>